<gene>
    <name evidence="3" type="primary">dprA</name>
    <name evidence="3" type="ORF">DWZ83_02180</name>
</gene>
<dbReference type="SUPFAM" id="SSF102405">
    <property type="entry name" value="MCP/YpsA-like"/>
    <property type="match status" value="1"/>
</dbReference>
<comment type="caution">
    <text evidence="3">The sequence shown here is derived from an EMBL/GenBank/DDBJ whole genome shotgun (WGS) entry which is preliminary data.</text>
</comment>
<protein>
    <submittedName>
        <fullName evidence="3">DNA-protecting protein DprA</fullName>
    </submittedName>
</protein>
<reference evidence="3 4" key="1">
    <citation type="submission" date="2018-08" db="EMBL/GenBank/DDBJ databases">
        <title>A genome reference for cultivated species of the human gut microbiota.</title>
        <authorList>
            <person name="Zou Y."/>
            <person name="Xue W."/>
            <person name="Luo G."/>
        </authorList>
    </citation>
    <scope>NUCLEOTIDE SEQUENCE [LARGE SCALE GENOMIC DNA]</scope>
    <source>
        <strain evidence="3 4">AF35-6BH</strain>
    </source>
</reference>
<dbReference type="Gene3D" id="3.40.50.450">
    <property type="match status" value="1"/>
</dbReference>
<dbReference type="GO" id="GO:0009294">
    <property type="term" value="P:DNA-mediated transformation"/>
    <property type="evidence" value="ECO:0007669"/>
    <property type="project" value="InterPro"/>
</dbReference>
<dbReference type="PANTHER" id="PTHR43022:SF1">
    <property type="entry name" value="PROTEIN SMF"/>
    <property type="match status" value="1"/>
</dbReference>
<proteinExistence type="inferred from homology"/>
<dbReference type="InterPro" id="IPR003488">
    <property type="entry name" value="DprA"/>
</dbReference>
<keyword evidence="4" id="KW-1185">Reference proteome</keyword>
<dbReference type="AlphaFoldDB" id="A0A415PQL4"/>
<name>A0A415PQL4_9FIRM</name>
<evidence type="ECO:0000313" key="4">
    <source>
        <dbReference type="Proteomes" id="UP000284868"/>
    </source>
</evidence>
<dbReference type="PANTHER" id="PTHR43022">
    <property type="entry name" value="PROTEIN SMF"/>
    <property type="match status" value="1"/>
</dbReference>
<dbReference type="EMBL" id="QRPK01000006">
    <property type="protein sequence ID" value="RHM14886.1"/>
    <property type="molecule type" value="Genomic_DNA"/>
</dbReference>
<dbReference type="OrthoDB" id="9785707at2"/>
<feature type="domain" description="Smf/DprA SLOG" evidence="2">
    <location>
        <begin position="38"/>
        <end position="239"/>
    </location>
</feature>
<dbReference type="Pfam" id="PF02481">
    <property type="entry name" value="DNA_processg_A"/>
    <property type="match status" value="1"/>
</dbReference>
<comment type="similarity">
    <text evidence="1">Belongs to the DprA/Smf family.</text>
</comment>
<dbReference type="NCBIfam" id="TIGR00732">
    <property type="entry name" value="dprA"/>
    <property type="match status" value="1"/>
</dbReference>
<evidence type="ECO:0000256" key="1">
    <source>
        <dbReference type="ARBA" id="ARBA00006525"/>
    </source>
</evidence>
<sequence length="242" mass="27273">MREQILCYAIRYHGEWHAIKQAILRNEEWERCDYDGYYVTIYDKEYPQCFLQLEYPPWILFYAGRLELCSLPSCAVIGSRMPTQRSIHITQQVVKQLADRYVIVSGLAKGIDAGAHTAACNKHTIGVIGCGLDVVYPKENARLYAYMKQSQLILSEYPKGTKPLAYHFPWRNRLIAALSDSIVVIEAKKRSGTLLTVNEALNLSKPIYCIPHAFADPAGYGCNLLISQGANILVDEADIALI</sequence>
<dbReference type="InterPro" id="IPR057666">
    <property type="entry name" value="DrpA_SLOG"/>
</dbReference>
<dbReference type="Proteomes" id="UP000284868">
    <property type="component" value="Unassembled WGS sequence"/>
</dbReference>
<evidence type="ECO:0000313" key="3">
    <source>
        <dbReference type="EMBL" id="RHM14886.1"/>
    </source>
</evidence>
<organism evidence="3 4">
    <name type="scientific">Amedibacillus dolichus</name>
    <dbReference type="NCBI Taxonomy" id="31971"/>
    <lineage>
        <taxon>Bacteria</taxon>
        <taxon>Bacillati</taxon>
        <taxon>Bacillota</taxon>
        <taxon>Erysipelotrichia</taxon>
        <taxon>Erysipelotrichales</taxon>
        <taxon>Erysipelotrichaceae</taxon>
        <taxon>Amedibacillus</taxon>
    </lineage>
</organism>
<dbReference type="RefSeq" id="WP_118365293.1">
    <property type="nucleotide sequence ID" value="NZ_CAJKGD010000002.1"/>
</dbReference>
<accession>A0A415PQL4</accession>
<evidence type="ECO:0000259" key="2">
    <source>
        <dbReference type="Pfam" id="PF02481"/>
    </source>
</evidence>